<evidence type="ECO:0000313" key="3">
    <source>
        <dbReference type="EMBL" id="GGX90004.1"/>
    </source>
</evidence>
<feature type="transmembrane region" description="Helical" evidence="2">
    <location>
        <begin position="136"/>
        <end position="157"/>
    </location>
</feature>
<evidence type="ECO:0000256" key="1">
    <source>
        <dbReference type="SAM" id="MobiDB-lite"/>
    </source>
</evidence>
<feature type="compositionally biased region" description="Low complexity" evidence="1">
    <location>
        <begin position="504"/>
        <end position="518"/>
    </location>
</feature>
<feature type="transmembrane region" description="Helical" evidence="2">
    <location>
        <begin position="466"/>
        <end position="495"/>
    </location>
</feature>
<dbReference type="PANTHER" id="PTHR23542:SF1">
    <property type="entry name" value="MAJOR FACILITATOR SUPERFAMILY (MFS) PROFILE DOMAIN-CONTAINING PROTEIN"/>
    <property type="match status" value="1"/>
</dbReference>
<reference evidence="3" key="2">
    <citation type="submission" date="2020-09" db="EMBL/GenBank/DDBJ databases">
        <authorList>
            <person name="Sun Q."/>
            <person name="Ohkuma M."/>
        </authorList>
    </citation>
    <scope>NUCLEOTIDE SEQUENCE</scope>
    <source>
        <strain evidence="3">JCM 4956</strain>
    </source>
</reference>
<dbReference type="AlphaFoldDB" id="A0A918NRG6"/>
<feature type="compositionally biased region" description="Polar residues" evidence="1">
    <location>
        <begin position="519"/>
        <end position="537"/>
    </location>
</feature>
<dbReference type="InterPro" id="IPR036259">
    <property type="entry name" value="MFS_trans_sf"/>
</dbReference>
<proteinExistence type="predicted"/>
<evidence type="ECO:0000313" key="4">
    <source>
        <dbReference type="Proteomes" id="UP000645555"/>
    </source>
</evidence>
<keyword evidence="2" id="KW-0472">Membrane</keyword>
<feature type="compositionally biased region" description="Basic and acidic residues" evidence="1">
    <location>
        <begin position="11"/>
        <end position="31"/>
    </location>
</feature>
<feature type="transmembrane region" description="Helical" evidence="2">
    <location>
        <begin position="336"/>
        <end position="357"/>
    </location>
</feature>
<dbReference type="SUPFAM" id="SSF103473">
    <property type="entry name" value="MFS general substrate transporter"/>
    <property type="match status" value="1"/>
</dbReference>
<feature type="transmembrane region" description="Helical" evidence="2">
    <location>
        <begin position="169"/>
        <end position="192"/>
    </location>
</feature>
<feature type="transmembrane region" description="Helical" evidence="2">
    <location>
        <begin position="308"/>
        <end position="330"/>
    </location>
</feature>
<dbReference type="Gene3D" id="1.20.1250.20">
    <property type="entry name" value="MFS general substrate transporter like domains"/>
    <property type="match status" value="2"/>
</dbReference>
<accession>A0A918NRG6</accession>
<reference evidence="3" key="1">
    <citation type="journal article" date="2014" name="Int. J. Syst. Evol. Microbiol.">
        <title>Complete genome sequence of Corynebacterium casei LMG S-19264T (=DSM 44701T), isolated from a smear-ripened cheese.</title>
        <authorList>
            <consortium name="US DOE Joint Genome Institute (JGI-PGF)"/>
            <person name="Walter F."/>
            <person name="Albersmeier A."/>
            <person name="Kalinowski J."/>
            <person name="Ruckert C."/>
        </authorList>
    </citation>
    <scope>NUCLEOTIDE SEQUENCE</scope>
    <source>
        <strain evidence="3">JCM 4956</strain>
    </source>
</reference>
<evidence type="ECO:0008006" key="5">
    <source>
        <dbReference type="Google" id="ProtNLM"/>
    </source>
</evidence>
<name>A0A918NRG6_9ACTN</name>
<sequence length="537" mass="53840">MPQHPAPHPAPHRDTPKHDAPQHPAPHRDAPRPSQPSRPARLPQPRRPDATGATGTPSAADASRTAGTTATTDAPRTTDATGTTVPRTRRSRNPYRALFAIPGTRAFTIGNLIARLPMGMFSVSAVIMIAGARGSYALAGAVTAAGLAATAVVAPWTARLVDRHGQARIAVPATALAALGSLSLLLCVRYGAPDWTLFAAYAATATTPNTGGMSRARWAHLLKGEPARLHTANSFEQAADELCFMLGPVLAAFLCGTLFPEAGTLVGVVLMLTGVLVFAAQRSTEPPAGGRASTPGPSPARAPGMPPLLFGFLATGAVFGSMEVVTIAFADAQGHRAAAGAILALQAAGSCAAGLVLGVRGPRGPVERAYLVSVAAMTLLMALPLLAASLAGGLVLPALALLVAGTATAPTMVTAMTLVQHRTPEGRSNEGMTLAVTGLLGGIACGSALGGWVVEHGPTGEASAGYAVPVAAAAAALLIAAATSRAVTGAVAGALGRPGSRTRPAAAGPSESPEPSGSQGCTKPSESPDVSGSRPSH</sequence>
<feature type="transmembrane region" description="Helical" evidence="2">
    <location>
        <begin position="394"/>
        <end position="419"/>
    </location>
</feature>
<feature type="transmembrane region" description="Helical" evidence="2">
    <location>
        <begin position="250"/>
        <end position="279"/>
    </location>
</feature>
<dbReference type="Pfam" id="PF07690">
    <property type="entry name" value="MFS_1"/>
    <property type="match status" value="1"/>
</dbReference>
<keyword evidence="2" id="KW-1133">Transmembrane helix</keyword>
<dbReference type="EMBL" id="BMWD01000032">
    <property type="protein sequence ID" value="GGX90004.1"/>
    <property type="molecule type" value="Genomic_DNA"/>
</dbReference>
<comment type="caution">
    <text evidence="3">The sequence shown here is derived from an EMBL/GenBank/DDBJ whole genome shotgun (WGS) entry which is preliminary data.</text>
</comment>
<organism evidence="3 4">
    <name type="scientific">Streptomyces fructofermentans</name>
    <dbReference type="NCBI Taxonomy" id="152141"/>
    <lineage>
        <taxon>Bacteria</taxon>
        <taxon>Bacillati</taxon>
        <taxon>Actinomycetota</taxon>
        <taxon>Actinomycetes</taxon>
        <taxon>Kitasatosporales</taxon>
        <taxon>Streptomycetaceae</taxon>
        <taxon>Streptomyces</taxon>
    </lineage>
</organism>
<feature type="transmembrane region" description="Helical" evidence="2">
    <location>
        <begin position="431"/>
        <end position="454"/>
    </location>
</feature>
<evidence type="ECO:0000256" key="2">
    <source>
        <dbReference type="SAM" id="Phobius"/>
    </source>
</evidence>
<protein>
    <recommendedName>
        <fullName evidence="5">Transporter</fullName>
    </recommendedName>
</protein>
<keyword evidence="4" id="KW-1185">Reference proteome</keyword>
<gene>
    <name evidence="3" type="ORF">GCM10010515_66430</name>
</gene>
<feature type="region of interest" description="Disordered" evidence="1">
    <location>
        <begin position="1"/>
        <end position="91"/>
    </location>
</feature>
<keyword evidence="2" id="KW-0812">Transmembrane</keyword>
<feature type="transmembrane region" description="Helical" evidence="2">
    <location>
        <begin position="369"/>
        <end position="388"/>
    </location>
</feature>
<dbReference type="GO" id="GO:0022857">
    <property type="term" value="F:transmembrane transporter activity"/>
    <property type="evidence" value="ECO:0007669"/>
    <property type="project" value="InterPro"/>
</dbReference>
<feature type="compositionally biased region" description="Low complexity" evidence="1">
    <location>
        <begin position="58"/>
        <end position="86"/>
    </location>
</feature>
<dbReference type="PANTHER" id="PTHR23542">
    <property type="match status" value="1"/>
</dbReference>
<dbReference type="Proteomes" id="UP000645555">
    <property type="component" value="Unassembled WGS sequence"/>
</dbReference>
<dbReference type="InterPro" id="IPR011701">
    <property type="entry name" value="MFS"/>
</dbReference>
<feature type="region of interest" description="Disordered" evidence="1">
    <location>
        <begin position="493"/>
        <end position="537"/>
    </location>
</feature>